<feature type="transmembrane region" description="Helical" evidence="7">
    <location>
        <begin position="237"/>
        <end position="260"/>
    </location>
</feature>
<evidence type="ECO:0000256" key="6">
    <source>
        <dbReference type="ARBA" id="ARBA00023136"/>
    </source>
</evidence>
<evidence type="ECO:0000256" key="7">
    <source>
        <dbReference type="RuleBase" id="RU363032"/>
    </source>
</evidence>
<accession>A0A9X0UJW4</accession>
<feature type="transmembrane region" description="Helical" evidence="7">
    <location>
        <begin position="73"/>
        <end position="99"/>
    </location>
</feature>
<evidence type="ECO:0000256" key="1">
    <source>
        <dbReference type="ARBA" id="ARBA00004651"/>
    </source>
</evidence>
<evidence type="ECO:0000256" key="2">
    <source>
        <dbReference type="ARBA" id="ARBA00022448"/>
    </source>
</evidence>
<name>A0A9X0UJW4_9PROT</name>
<keyword evidence="2 7" id="KW-0813">Transport</keyword>
<dbReference type="GO" id="GO:0005886">
    <property type="term" value="C:plasma membrane"/>
    <property type="evidence" value="ECO:0007669"/>
    <property type="project" value="UniProtKB-SubCell"/>
</dbReference>
<feature type="domain" description="ABC transmembrane type-1" evidence="8">
    <location>
        <begin position="71"/>
        <end position="260"/>
    </location>
</feature>
<evidence type="ECO:0000256" key="3">
    <source>
        <dbReference type="ARBA" id="ARBA00022475"/>
    </source>
</evidence>
<keyword evidence="3" id="KW-1003">Cell membrane</keyword>
<dbReference type="Pfam" id="PF00528">
    <property type="entry name" value="BPD_transp_1"/>
    <property type="match status" value="1"/>
</dbReference>
<evidence type="ECO:0000313" key="9">
    <source>
        <dbReference type="EMBL" id="MBC4018520.1"/>
    </source>
</evidence>
<dbReference type="SUPFAM" id="SSF161098">
    <property type="entry name" value="MetI-like"/>
    <property type="match status" value="1"/>
</dbReference>
<keyword evidence="4 7" id="KW-0812">Transmembrane</keyword>
<feature type="transmembrane region" description="Helical" evidence="7">
    <location>
        <begin position="6"/>
        <end position="26"/>
    </location>
</feature>
<sequence length="274" mass="29544">MRGAPVLATILVALFVGAAVLAPWIVPHNPADQNFLVSLAPPFWQEDGSLSYPLGSDNLGRDILSRIIYGARLSLIISVFAIALAGSVGVLLGLIAGYVGGAIDSLIMRIVDAFLALPFILMALGFVAALGPSVTNIIIVMGITNWARYARLVRGEVLSIKSRDFVALARVAGQPRWRIGIRHILPNVTNSIIVLATLDLGRVIILESSLSFLGLGVQPPDISWGLMLSDGRAYMTVAWWLTIMPGLAILLAVLSLNIFGDWMRDRLDPRQGRD</sequence>
<keyword evidence="6 7" id="KW-0472">Membrane</keyword>
<dbReference type="EMBL" id="JACOMF010000060">
    <property type="protein sequence ID" value="MBC4018520.1"/>
    <property type="molecule type" value="Genomic_DNA"/>
</dbReference>
<dbReference type="GO" id="GO:0055085">
    <property type="term" value="P:transmembrane transport"/>
    <property type="evidence" value="ECO:0007669"/>
    <property type="project" value="InterPro"/>
</dbReference>
<evidence type="ECO:0000313" key="10">
    <source>
        <dbReference type="Proteomes" id="UP000600101"/>
    </source>
</evidence>
<dbReference type="PANTHER" id="PTHR43386:SF25">
    <property type="entry name" value="PEPTIDE ABC TRANSPORTER PERMEASE PROTEIN"/>
    <property type="match status" value="1"/>
</dbReference>
<keyword evidence="5 7" id="KW-1133">Transmembrane helix</keyword>
<evidence type="ECO:0000256" key="4">
    <source>
        <dbReference type="ARBA" id="ARBA00022692"/>
    </source>
</evidence>
<evidence type="ECO:0000256" key="5">
    <source>
        <dbReference type="ARBA" id="ARBA00022989"/>
    </source>
</evidence>
<dbReference type="CDD" id="cd06261">
    <property type="entry name" value="TM_PBP2"/>
    <property type="match status" value="1"/>
</dbReference>
<gene>
    <name evidence="9" type="ORF">H7965_24925</name>
</gene>
<evidence type="ECO:0000259" key="8">
    <source>
        <dbReference type="PROSITE" id="PS50928"/>
    </source>
</evidence>
<proteinExistence type="inferred from homology"/>
<comment type="caution">
    <text evidence="9">The sequence shown here is derived from an EMBL/GenBank/DDBJ whole genome shotgun (WGS) entry which is preliminary data.</text>
</comment>
<dbReference type="Gene3D" id="1.10.3720.10">
    <property type="entry name" value="MetI-like"/>
    <property type="match status" value="1"/>
</dbReference>
<keyword evidence="10" id="KW-1185">Reference proteome</keyword>
<dbReference type="InterPro" id="IPR050366">
    <property type="entry name" value="BP-dependent_transpt_permease"/>
</dbReference>
<dbReference type="PROSITE" id="PS50928">
    <property type="entry name" value="ABC_TM1"/>
    <property type="match status" value="1"/>
</dbReference>
<feature type="transmembrane region" description="Helical" evidence="7">
    <location>
        <begin position="119"/>
        <end position="144"/>
    </location>
</feature>
<organism evidence="9 10">
    <name type="scientific">Siccirubricoccus deserti</name>
    <dbReference type="NCBI Taxonomy" id="2013562"/>
    <lineage>
        <taxon>Bacteria</taxon>
        <taxon>Pseudomonadati</taxon>
        <taxon>Pseudomonadota</taxon>
        <taxon>Alphaproteobacteria</taxon>
        <taxon>Acetobacterales</taxon>
        <taxon>Roseomonadaceae</taxon>
        <taxon>Siccirubricoccus</taxon>
    </lineage>
</organism>
<dbReference type="PANTHER" id="PTHR43386">
    <property type="entry name" value="OLIGOPEPTIDE TRANSPORT SYSTEM PERMEASE PROTEIN APPC"/>
    <property type="match status" value="1"/>
</dbReference>
<dbReference type="Proteomes" id="UP000600101">
    <property type="component" value="Unassembled WGS sequence"/>
</dbReference>
<dbReference type="AlphaFoldDB" id="A0A9X0UJW4"/>
<dbReference type="InterPro" id="IPR035906">
    <property type="entry name" value="MetI-like_sf"/>
</dbReference>
<dbReference type="InterPro" id="IPR000515">
    <property type="entry name" value="MetI-like"/>
</dbReference>
<reference evidence="9" key="1">
    <citation type="submission" date="2020-08" db="EMBL/GenBank/DDBJ databases">
        <authorList>
            <person name="Hu Y."/>
            <person name="Nguyen S.V."/>
            <person name="Li F."/>
            <person name="Fanning S."/>
        </authorList>
    </citation>
    <scope>NUCLEOTIDE SEQUENCE</scope>
    <source>
        <strain evidence="9">SYSU D8009</strain>
    </source>
</reference>
<comment type="subcellular location">
    <subcellularLocation>
        <location evidence="1 7">Cell membrane</location>
        <topology evidence="1 7">Multi-pass membrane protein</topology>
    </subcellularLocation>
</comment>
<feature type="transmembrane region" description="Helical" evidence="7">
    <location>
        <begin position="192"/>
        <end position="217"/>
    </location>
</feature>
<comment type="similarity">
    <text evidence="7">Belongs to the binding-protein-dependent transport system permease family.</text>
</comment>
<protein>
    <submittedName>
        <fullName evidence="9">ABC transporter permease</fullName>
    </submittedName>
</protein>